<dbReference type="EMBL" id="WTQT01000513">
    <property type="protein sequence ID" value="MWR40041.1"/>
    <property type="molecule type" value="Genomic_DNA"/>
</dbReference>
<organism evidence="1 2">
    <name type="scientific">Escherichia coli</name>
    <dbReference type="NCBI Taxonomy" id="562"/>
    <lineage>
        <taxon>Bacteria</taxon>
        <taxon>Pseudomonadati</taxon>
        <taxon>Pseudomonadota</taxon>
        <taxon>Gammaproteobacteria</taxon>
        <taxon>Enterobacterales</taxon>
        <taxon>Enterobacteriaceae</taxon>
        <taxon>Escherichia</taxon>
    </lineage>
</organism>
<comment type="caution">
    <text evidence="1">The sequence shown here is derived from an EMBL/GenBank/DDBJ whole genome shotgun (WGS) entry which is preliminary data.</text>
</comment>
<dbReference type="AlphaFoldDB" id="A0A8T5ZEZ3"/>
<protein>
    <submittedName>
        <fullName evidence="1">DUF2877 domain-containing protein</fullName>
    </submittedName>
</protein>
<feature type="non-terminal residue" evidence="1">
    <location>
        <position position="1"/>
    </location>
</feature>
<sequence length="42" mass="4386">HALSCPKRTAVAIDSLLALGHTSGADTLLGFWLGQQLLQGKP</sequence>
<evidence type="ECO:0000313" key="2">
    <source>
        <dbReference type="Proteomes" id="UP000460875"/>
    </source>
</evidence>
<name>A0A8T5ZEZ3_ECOLX</name>
<gene>
    <name evidence="1" type="ORF">GP975_18675</name>
</gene>
<dbReference type="InterPro" id="IPR021530">
    <property type="entry name" value="AllH-like"/>
</dbReference>
<proteinExistence type="predicted"/>
<evidence type="ECO:0000313" key="1">
    <source>
        <dbReference type="EMBL" id="MWR40041.1"/>
    </source>
</evidence>
<reference evidence="1 2" key="1">
    <citation type="submission" date="2019-12" db="EMBL/GenBank/DDBJ databases">
        <title>Enteriobacteria Tanzani isolates_8377-8380.</title>
        <authorList>
            <person name="Subbiah M."/>
            <person name="Call D."/>
        </authorList>
    </citation>
    <scope>NUCLEOTIDE SEQUENCE [LARGE SCALE GENOMIC DNA]</scope>
    <source>
        <strain evidence="1 2">8379wE2</strain>
    </source>
</reference>
<dbReference type="Proteomes" id="UP000460875">
    <property type="component" value="Unassembled WGS sequence"/>
</dbReference>
<dbReference type="Pfam" id="PF11392">
    <property type="entry name" value="AllH"/>
    <property type="match status" value="1"/>
</dbReference>
<accession>A0A8T5ZEZ3</accession>